<organism evidence="1 2">
    <name type="scientific">Candidatus Manganitrophus noduliformans</name>
    <dbReference type="NCBI Taxonomy" id="2606439"/>
    <lineage>
        <taxon>Bacteria</taxon>
        <taxon>Pseudomonadati</taxon>
        <taxon>Nitrospirota</taxon>
        <taxon>Nitrospiria</taxon>
        <taxon>Candidatus Troglogloeales</taxon>
        <taxon>Candidatus Manganitrophaceae</taxon>
        <taxon>Candidatus Manganitrophus</taxon>
    </lineage>
</organism>
<gene>
    <name evidence="1" type="ORF">MNODULE_03960</name>
</gene>
<dbReference type="AlphaFoldDB" id="A0A7X6DMM8"/>
<proteinExistence type="predicted"/>
<reference evidence="1 2" key="1">
    <citation type="journal article" date="2020" name="Nature">
        <title>Bacterial chemolithoautotrophy via manganese oxidation.</title>
        <authorList>
            <person name="Yu H."/>
            <person name="Leadbetter J.R."/>
        </authorList>
    </citation>
    <scope>NUCLEOTIDE SEQUENCE [LARGE SCALE GENOMIC DNA]</scope>
    <source>
        <strain evidence="1 2">Mn-1</strain>
    </source>
</reference>
<accession>A0A7X6DMM8</accession>
<comment type="caution">
    <text evidence="1">The sequence shown here is derived from an EMBL/GenBank/DDBJ whole genome shotgun (WGS) entry which is preliminary data.</text>
</comment>
<protein>
    <submittedName>
        <fullName evidence="1">Uncharacterized protein</fullName>
    </submittedName>
</protein>
<keyword evidence="2" id="KW-1185">Reference proteome</keyword>
<dbReference type="RefSeq" id="WP_168058185.1">
    <property type="nucleotide sequence ID" value="NZ_VTOW01000001.1"/>
</dbReference>
<dbReference type="Proteomes" id="UP000534783">
    <property type="component" value="Unassembled WGS sequence"/>
</dbReference>
<evidence type="ECO:0000313" key="2">
    <source>
        <dbReference type="Proteomes" id="UP000534783"/>
    </source>
</evidence>
<dbReference type="EMBL" id="VTOW01000001">
    <property type="protein sequence ID" value="NKE69902.1"/>
    <property type="molecule type" value="Genomic_DNA"/>
</dbReference>
<name>A0A7X6DMM8_9BACT</name>
<sequence length="180" mass="19951">MVPDEEIIEEDTVVTCINVETGVDTKAEVISSEELSGQNIKVVLRDGVLGQAHKIETKIHTTLDNVLEQELILYIRRNPVDQDRFEKQPSEEYSIGNNFADELEPGDSIVSHSTLATKEADGSDATATVIKGDGLADTQVHLHVGVFSSFDGEYHLLEMRVVTAMGYKYAKQVTMITKER</sequence>
<evidence type="ECO:0000313" key="1">
    <source>
        <dbReference type="EMBL" id="NKE69902.1"/>
    </source>
</evidence>